<dbReference type="Proteomes" id="UP001305414">
    <property type="component" value="Unassembled WGS sequence"/>
</dbReference>
<evidence type="ECO:0000313" key="3">
    <source>
        <dbReference type="Proteomes" id="UP001305414"/>
    </source>
</evidence>
<gene>
    <name evidence="2" type="ORF">RRF57_013303</name>
</gene>
<keyword evidence="3" id="KW-1185">Reference proteome</keyword>
<evidence type="ECO:0000313" key="2">
    <source>
        <dbReference type="EMBL" id="KAK5637588.1"/>
    </source>
</evidence>
<protein>
    <submittedName>
        <fullName evidence="2">Uncharacterized protein</fullName>
    </submittedName>
</protein>
<dbReference type="EMBL" id="JAWHQM010000154">
    <property type="protein sequence ID" value="KAK5637588.1"/>
    <property type="molecule type" value="Genomic_DNA"/>
</dbReference>
<dbReference type="AlphaFoldDB" id="A0AAN7UXX4"/>
<feature type="compositionally biased region" description="Polar residues" evidence="1">
    <location>
        <begin position="46"/>
        <end position="56"/>
    </location>
</feature>
<evidence type="ECO:0000256" key="1">
    <source>
        <dbReference type="SAM" id="MobiDB-lite"/>
    </source>
</evidence>
<reference evidence="2 3" key="1">
    <citation type="submission" date="2023-10" db="EMBL/GenBank/DDBJ databases">
        <title>Draft genome sequence of Xylaria bambusicola isolate GMP-LS, the root and basal stem rot pathogen of sugarcane in Indonesia.</title>
        <authorList>
            <person name="Selvaraj P."/>
            <person name="Muralishankar V."/>
            <person name="Muruganantham S."/>
            <person name="Sp S."/>
            <person name="Haryani S."/>
            <person name="Lau K.J.X."/>
            <person name="Naqvi N.I."/>
        </authorList>
    </citation>
    <scope>NUCLEOTIDE SEQUENCE [LARGE SCALE GENOMIC DNA]</scope>
    <source>
        <strain evidence="2">GMP-LS</strain>
    </source>
</reference>
<feature type="compositionally biased region" description="Basic and acidic residues" evidence="1">
    <location>
        <begin position="60"/>
        <end position="70"/>
    </location>
</feature>
<sequence>MAGYGMSDIHTRYCKLNTWWQWDGSFQHNTPGFMKHRLSSQRAKWRTQTPSAQKSQMEGAHYDERETRDKDWTSAGVEEGVARAVHERVQNGWR</sequence>
<proteinExistence type="predicted"/>
<name>A0AAN7UXX4_9PEZI</name>
<accession>A0AAN7UXX4</accession>
<organism evidence="2 3">
    <name type="scientific">Xylaria bambusicola</name>
    <dbReference type="NCBI Taxonomy" id="326684"/>
    <lineage>
        <taxon>Eukaryota</taxon>
        <taxon>Fungi</taxon>
        <taxon>Dikarya</taxon>
        <taxon>Ascomycota</taxon>
        <taxon>Pezizomycotina</taxon>
        <taxon>Sordariomycetes</taxon>
        <taxon>Xylariomycetidae</taxon>
        <taxon>Xylariales</taxon>
        <taxon>Xylariaceae</taxon>
        <taxon>Xylaria</taxon>
    </lineage>
</organism>
<feature type="region of interest" description="Disordered" evidence="1">
    <location>
        <begin position="45"/>
        <end position="70"/>
    </location>
</feature>
<comment type="caution">
    <text evidence="2">The sequence shown here is derived from an EMBL/GenBank/DDBJ whole genome shotgun (WGS) entry which is preliminary data.</text>
</comment>